<evidence type="ECO:0000313" key="1">
    <source>
        <dbReference type="EMBL" id="CUR56718.1"/>
    </source>
</evidence>
<proteinExistence type="predicted"/>
<reference evidence="1" key="1">
    <citation type="submission" date="2015-08" db="EMBL/GenBank/DDBJ databases">
        <authorList>
            <person name="Babu N.S."/>
            <person name="Beckwith C.J."/>
            <person name="Beseler K.G."/>
            <person name="Brison A."/>
            <person name="Carone J.V."/>
            <person name="Caskin T.P."/>
            <person name="Diamond M."/>
            <person name="Durham M.E."/>
            <person name="Foxe J.M."/>
            <person name="Go M."/>
            <person name="Henderson B.A."/>
            <person name="Jones I.B."/>
            <person name="McGettigan J.A."/>
            <person name="Micheletti S.J."/>
            <person name="Nasrallah M.E."/>
            <person name="Ortiz D."/>
            <person name="Piller C.R."/>
            <person name="Privatt S.R."/>
            <person name="Schneider S.L."/>
            <person name="Sharp S."/>
            <person name="Smith T.C."/>
            <person name="Stanton J.D."/>
            <person name="Ullery H.E."/>
            <person name="Wilson R.J."/>
            <person name="Serrano M.G."/>
            <person name="Buck G."/>
            <person name="Lee V."/>
            <person name="Wang Y."/>
            <person name="Carvalho R."/>
            <person name="Voegtly L."/>
            <person name="Shi R."/>
            <person name="Duckworth R."/>
            <person name="Johnson A."/>
            <person name="Loviza R."/>
            <person name="Walstead R."/>
            <person name="Shah Z."/>
            <person name="Kiflezghi M."/>
            <person name="Wade K."/>
            <person name="Ball S.L."/>
            <person name="Bradley K.W."/>
            <person name="Asai D.J."/>
            <person name="Bowman C.A."/>
            <person name="Russell D.A."/>
            <person name="Pope W.H."/>
            <person name="Jacobs-Sera D."/>
            <person name="Hendrix R.W."/>
            <person name="Hatfull G.F."/>
        </authorList>
    </citation>
    <scope>NUCLEOTIDE SEQUENCE</scope>
</reference>
<dbReference type="EMBL" id="CZKB01000004">
    <property type="protein sequence ID" value="CUR56718.1"/>
    <property type="molecule type" value="Genomic_DNA"/>
</dbReference>
<protein>
    <submittedName>
        <fullName evidence="1">Uncharacterized protein</fullName>
    </submittedName>
</protein>
<name>A0A2P2C3X4_9ZZZZ</name>
<dbReference type="AlphaFoldDB" id="A0A2P2C3X4"/>
<organism evidence="1">
    <name type="scientific">metagenome</name>
    <dbReference type="NCBI Taxonomy" id="256318"/>
    <lineage>
        <taxon>unclassified sequences</taxon>
        <taxon>metagenomes</taxon>
    </lineage>
</organism>
<gene>
    <name evidence="1" type="ORF">NOCA1120158</name>
</gene>
<accession>A0A2P2C3X4</accession>
<sequence>MVSTWSPTGAPWFVFFDRSCNGSLSFLTLGIAPESSL</sequence>